<dbReference type="EMBL" id="LR796856">
    <property type="protein sequence ID" value="CAB4170328.1"/>
    <property type="molecule type" value="Genomic_DNA"/>
</dbReference>
<gene>
    <name evidence="4" type="ORF">UFOVP1088_44</name>
    <name evidence="5" type="ORF">UFOVP1149_19</name>
    <name evidence="6" type="ORF">UFOVP1330_6</name>
    <name evidence="1" type="ORF">UFOVP486_7</name>
    <name evidence="2" type="ORF">UFOVP911_39</name>
    <name evidence="3" type="ORF">UFOVP997_13</name>
</gene>
<evidence type="ECO:0000313" key="5">
    <source>
        <dbReference type="EMBL" id="CAB4186420.1"/>
    </source>
</evidence>
<reference evidence="4" key="1">
    <citation type="submission" date="2020-05" db="EMBL/GenBank/DDBJ databases">
        <authorList>
            <person name="Chiriac C."/>
            <person name="Salcher M."/>
            <person name="Ghai R."/>
            <person name="Kavagutti S V."/>
        </authorList>
    </citation>
    <scope>NUCLEOTIDE SEQUENCE</scope>
</reference>
<dbReference type="EMBL" id="LR796949">
    <property type="protein sequence ID" value="CAB4177274.1"/>
    <property type="molecule type" value="Genomic_DNA"/>
</dbReference>
<dbReference type="EMBL" id="LR796449">
    <property type="protein sequence ID" value="CAB4145383.1"/>
    <property type="molecule type" value="Genomic_DNA"/>
</dbReference>
<proteinExistence type="predicted"/>
<evidence type="ECO:0000313" key="6">
    <source>
        <dbReference type="EMBL" id="CAB4198922.1"/>
    </source>
</evidence>
<evidence type="ECO:0000313" key="2">
    <source>
        <dbReference type="EMBL" id="CAB4170328.1"/>
    </source>
</evidence>
<accession>A0A6J5QNY0</accession>
<evidence type="ECO:0000313" key="3">
    <source>
        <dbReference type="EMBL" id="CAB4177274.1"/>
    </source>
</evidence>
<organism evidence="4">
    <name type="scientific">uncultured Caudovirales phage</name>
    <dbReference type="NCBI Taxonomy" id="2100421"/>
    <lineage>
        <taxon>Viruses</taxon>
        <taxon>Duplodnaviria</taxon>
        <taxon>Heunggongvirae</taxon>
        <taxon>Uroviricota</taxon>
        <taxon>Caudoviricetes</taxon>
        <taxon>Peduoviridae</taxon>
        <taxon>Maltschvirus</taxon>
        <taxon>Maltschvirus maltsch</taxon>
    </lineage>
</organism>
<evidence type="ECO:0000313" key="4">
    <source>
        <dbReference type="EMBL" id="CAB4183191.1"/>
    </source>
</evidence>
<protein>
    <submittedName>
        <fullName evidence="4">Uncharacterized protein</fullName>
    </submittedName>
</protein>
<sequence length="121" mass="13712">MERFLEIKIGSLTIPIRSCKLAKNDWGESQLHPYYEIRVNETVIDPQHIAMTLLHEVLEVISEAYGLKLSECQIRILEQTLSAVVINNTLAANDWLSALRGSTAMPNRFLEQGNTTDCPDR</sequence>
<dbReference type="EMBL" id="LR797275">
    <property type="protein sequence ID" value="CAB4198922.1"/>
    <property type="molecule type" value="Genomic_DNA"/>
</dbReference>
<name>A0A6J5QNY0_9CAUD</name>
<dbReference type="EMBL" id="LR797095">
    <property type="protein sequence ID" value="CAB4186420.1"/>
    <property type="molecule type" value="Genomic_DNA"/>
</dbReference>
<evidence type="ECO:0000313" key="1">
    <source>
        <dbReference type="EMBL" id="CAB4145383.1"/>
    </source>
</evidence>
<dbReference type="EMBL" id="LR797028">
    <property type="protein sequence ID" value="CAB4183191.1"/>
    <property type="molecule type" value="Genomic_DNA"/>
</dbReference>